<protein>
    <recommendedName>
        <fullName evidence="10">Integrator complex subunit 3</fullName>
    </recommendedName>
</protein>
<organism evidence="8 9">
    <name type="scientific">Cannabis sativa</name>
    <name type="common">Hemp</name>
    <name type="synonym">Marijuana</name>
    <dbReference type="NCBI Taxonomy" id="3483"/>
    <lineage>
        <taxon>Eukaryota</taxon>
        <taxon>Viridiplantae</taxon>
        <taxon>Streptophyta</taxon>
        <taxon>Embryophyta</taxon>
        <taxon>Tracheophyta</taxon>
        <taxon>Spermatophyta</taxon>
        <taxon>Magnoliopsida</taxon>
        <taxon>eudicotyledons</taxon>
        <taxon>Gunneridae</taxon>
        <taxon>Pentapetalae</taxon>
        <taxon>rosids</taxon>
        <taxon>fabids</taxon>
        <taxon>Rosales</taxon>
        <taxon>Cannabaceae</taxon>
        <taxon>Cannabis</taxon>
    </lineage>
</organism>
<dbReference type="Pfam" id="PF10189">
    <property type="entry name" value="Ints3_N"/>
    <property type="match status" value="1"/>
</dbReference>
<keyword evidence="5" id="KW-0539">Nucleus</keyword>
<dbReference type="InterPro" id="IPR019333">
    <property type="entry name" value="INTS3_N"/>
</dbReference>
<dbReference type="GO" id="GO:0005634">
    <property type="term" value="C:nucleus"/>
    <property type="evidence" value="ECO:0007669"/>
    <property type="project" value="UniProtKB-SubCell"/>
</dbReference>
<comment type="subcellular location">
    <subcellularLocation>
        <location evidence="2">Cytoplasm</location>
    </subcellularLocation>
    <subcellularLocation>
        <location evidence="1">Nucleus</location>
    </subcellularLocation>
</comment>
<feature type="domain" description="Integrator complex subunit 3 N-terminal" evidence="6">
    <location>
        <begin position="45"/>
        <end position="454"/>
    </location>
</feature>
<dbReference type="InterPro" id="IPR056518">
    <property type="entry name" value="HEAT_Ints3_C"/>
</dbReference>
<dbReference type="InterPro" id="IPR045334">
    <property type="entry name" value="INTS3"/>
</dbReference>
<dbReference type="PANTHER" id="PTHR13587">
    <property type="entry name" value="INTEGRATOR COMPLEX SUBUNIT 3"/>
    <property type="match status" value="1"/>
</dbReference>
<evidence type="ECO:0000256" key="2">
    <source>
        <dbReference type="ARBA" id="ARBA00004496"/>
    </source>
</evidence>
<proteinExistence type="inferred from homology"/>
<evidence type="ECO:0008006" key="10">
    <source>
        <dbReference type="Google" id="ProtNLM"/>
    </source>
</evidence>
<evidence type="ECO:0000256" key="3">
    <source>
        <dbReference type="ARBA" id="ARBA00006130"/>
    </source>
</evidence>
<dbReference type="Pfam" id="PF24566">
    <property type="entry name" value="HEAT_Ints3_C"/>
    <property type="match status" value="1"/>
</dbReference>
<comment type="caution">
    <text evidence="8">The sequence shown here is derived from an EMBL/GenBank/DDBJ whole genome shotgun (WGS) entry which is preliminary data.</text>
</comment>
<dbReference type="Proteomes" id="UP000583929">
    <property type="component" value="Unassembled WGS sequence"/>
</dbReference>
<evidence type="ECO:0000259" key="6">
    <source>
        <dbReference type="Pfam" id="PF10189"/>
    </source>
</evidence>
<reference evidence="8 9" key="1">
    <citation type="journal article" date="2020" name="bioRxiv">
        <title>Sequence and annotation of 42 cannabis genomes reveals extensive copy number variation in cannabinoid synthesis and pathogen resistance genes.</title>
        <authorList>
            <person name="Mckernan K.J."/>
            <person name="Helbert Y."/>
            <person name="Kane L.T."/>
            <person name="Ebling H."/>
            <person name="Zhang L."/>
            <person name="Liu B."/>
            <person name="Eaton Z."/>
            <person name="Mclaughlin S."/>
            <person name="Kingan S."/>
            <person name="Baybayan P."/>
            <person name="Concepcion G."/>
            <person name="Jordan M."/>
            <person name="Riva A."/>
            <person name="Barbazuk W."/>
            <person name="Harkins T."/>
        </authorList>
    </citation>
    <scope>NUCLEOTIDE SEQUENCE [LARGE SCALE GENOMIC DNA]</scope>
    <source>
        <strain evidence="9">cv. Jamaican Lion 4</strain>
        <tissue evidence="8">Leaf</tissue>
    </source>
</reference>
<dbReference type="GO" id="GO:0005737">
    <property type="term" value="C:cytoplasm"/>
    <property type="evidence" value="ECO:0007669"/>
    <property type="project" value="UniProtKB-SubCell"/>
</dbReference>
<evidence type="ECO:0000256" key="4">
    <source>
        <dbReference type="ARBA" id="ARBA00022490"/>
    </source>
</evidence>
<name>A0A7J6G514_CANSA</name>
<comment type="similarity">
    <text evidence="3">Belongs to the Integrator subunit 3 family.</text>
</comment>
<feature type="domain" description="Ints3-like C-terminal" evidence="7">
    <location>
        <begin position="742"/>
        <end position="924"/>
    </location>
</feature>
<sequence length="1164" mass="132050">MASKLMVIASHEAENKTEHSLRQAFKLLEPALKPPFSLDIPNPEEYLQLNRAIVYGVLCEPYLAKTHIKHLHAIVSDGYRLFVGMLVKVVDELYVKLLDSVKVQLIWVCKEMIDVSAIGFDGLLVCLLRQIVGGDFSNGNLWLCSELLNVFMTKWDTLLEAEPMILASALYTYLRLLADHCRLIHNTKLGALKRLEVEFCVRVLKQQFHLCLRIGRDLIRLLQDLIHVPEIRTIWKDLIFNPGEFKTPEFSDISQLYCTRTSSRFFLLRITPEMEVQLRFLLTHVKLGSQKRHQTWFTKKFLCGPERETVISDIVRFICCAHHPTKEIIQSEIIPRWAVVGWLLKCCTKNYVEANVKLALFYDWLFFDDKADKIMNIEPAALLMINSIPKYVDMTHTLLEFLFLLVDYYDVERNDLIVKGVSLSFNIIVQFRVIHSLDVLFSCAVLSTFLKERLVNLLSGKKLEVCTGLDSSDVPHKSATPSVWNSSFELESPTPSADQETIFSKKGGSVCKLSDALDLTQDDSVTSGHQINTLGNLVDRFEEAFQTPNMCLKTFEQLLVSFVDLDNQGLASVFTELEVLSSKIAKLLELKGYKLFPPLEFLQDNPDYDDEVGSPTALILRFFVFSQHQRMQEMLLFWERNGFPVGARLLSYASRLAYEEQVTNCSVDEMIANESAKECKSNVNLLSFHVNGSHTFLNAEGDDIREMMNNSSKVDKISISKLVNSVFVSYRCFLLKKISMLSKEDTSLPKLLCSDIISCSKWKRRNLKNMFCGVFCHLSDLSVGDEELIKLVVNQLSHNHLLDIQFEISLKKFSIFGKNNETISNIIKSSLNWGCLLQHKLWGLIRSEFSVSKIEVEKIIENFFCSYAELDENTGAIAVGGLLTLCTSCTPTPELVGTIMSLPNTAFQNFGGAVLSTWAAADASMLFDKKLGNNTEVIDNTDGIMINHSAIMWLLDYFSAHGLSNADLLKIFLAKTQGSCFDGCKLMAYLLMVEREMVCLQFRLLLVLKMLLHRFMKLVENEFKQTDHPNEPLDTDRPTLRIISTFDFQCKLISWSLYTKIKKEAVDRRLAASRTVSVGGNSTMGRRLPLLSLNNRQDTSSNAVNTTVVEGSDTATVVDFTKDEVQALLYEKFKSTKVGINAIFSCDKHLSSHLSTLTLYLDLV</sequence>
<keyword evidence="4" id="KW-0963">Cytoplasm</keyword>
<dbReference type="EMBL" id="JAATIQ010000147">
    <property type="protein sequence ID" value="KAF4377180.1"/>
    <property type="molecule type" value="Genomic_DNA"/>
</dbReference>
<keyword evidence="9" id="KW-1185">Reference proteome</keyword>
<dbReference type="PANTHER" id="PTHR13587:SF7">
    <property type="entry name" value="INTEGRATOR COMPLEX SUBUNIT 3"/>
    <property type="match status" value="1"/>
</dbReference>
<evidence type="ECO:0000256" key="5">
    <source>
        <dbReference type="ARBA" id="ARBA00023242"/>
    </source>
</evidence>
<dbReference type="AlphaFoldDB" id="A0A7J6G514"/>
<gene>
    <name evidence="8" type="ORF">G4B88_009172</name>
</gene>
<evidence type="ECO:0000259" key="7">
    <source>
        <dbReference type="Pfam" id="PF24566"/>
    </source>
</evidence>
<evidence type="ECO:0000313" key="8">
    <source>
        <dbReference type="EMBL" id="KAF4377180.1"/>
    </source>
</evidence>
<accession>A0A7J6G514</accession>
<evidence type="ECO:0000313" key="9">
    <source>
        <dbReference type="Proteomes" id="UP000583929"/>
    </source>
</evidence>
<evidence type="ECO:0000256" key="1">
    <source>
        <dbReference type="ARBA" id="ARBA00004123"/>
    </source>
</evidence>